<feature type="chain" id="PRO_5046506386" description="Carbohydrate binding protein" evidence="1">
    <location>
        <begin position="24"/>
        <end position="215"/>
    </location>
</feature>
<dbReference type="Gene3D" id="2.60.120.260">
    <property type="entry name" value="Galactose-binding domain-like"/>
    <property type="match status" value="1"/>
</dbReference>
<sequence>MRRNYLHLFVAGLILFWGAQGQAQNLVNNTGFATDLSGWLDFGSTAPGDGTRTWNADDVDAMPTSGSAEFTVEEAGSQIGLAQCVPVTAGQTYSYYARVKFLTGQTVGLARAMMEVAFFPNVECSSTFDGAQGQGAVIGTAYPLSDTVWGGIPGNAAPGSGFVGSATAPAGTSSAQVRIFVEQLSGSDVHSARFDQVVFHNASGVPVTLMQFDVE</sequence>
<evidence type="ECO:0000313" key="3">
    <source>
        <dbReference type="Proteomes" id="UP001165498"/>
    </source>
</evidence>
<gene>
    <name evidence="2" type="ORF">NM961_09425</name>
</gene>
<organism evidence="2 3">
    <name type="scientific">Tahibacter harae</name>
    <dbReference type="NCBI Taxonomy" id="2963937"/>
    <lineage>
        <taxon>Bacteria</taxon>
        <taxon>Pseudomonadati</taxon>
        <taxon>Pseudomonadota</taxon>
        <taxon>Gammaproteobacteria</taxon>
        <taxon>Lysobacterales</taxon>
        <taxon>Rhodanobacteraceae</taxon>
        <taxon>Tahibacter</taxon>
    </lineage>
</organism>
<evidence type="ECO:0000313" key="2">
    <source>
        <dbReference type="EMBL" id="MCQ4164928.1"/>
    </source>
</evidence>
<dbReference type="RefSeq" id="WP_255913948.1">
    <property type="nucleotide sequence ID" value="NZ_JANFQO010000007.1"/>
</dbReference>
<dbReference type="EMBL" id="JANFQO010000007">
    <property type="protein sequence ID" value="MCQ4164928.1"/>
    <property type="molecule type" value="Genomic_DNA"/>
</dbReference>
<name>A0ABT1QRJ5_9GAMM</name>
<feature type="signal peptide" evidence="1">
    <location>
        <begin position="1"/>
        <end position="23"/>
    </location>
</feature>
<protein>
    <recommendedName>
        <fullName evidence="4">Carbohydrate binding protein</fullName>
    </recommendedName>
</protein>
<keyword evidence="3" id="KW-1185">Reference proteome</keyword>
<comment type="caution">
    <text evidence="2">The sequence shown here is derived from an EMBL/GenBank/DDBJ whole genome shotgun (WGS) entry which is preliminary data.</text>
</comment>
<keyword evidence="1" id="KW-0732">Signal</keyword>
<reference evidence="2" key="1">
    <citation type="submission" date="2022-07" db="EMBL/GenBank/DDBJ databases">
        <title>Tahibacter sp., a new gammaproteobacterium isolated from the silt sample collected at pig farm.</title>
        <authorList>
            <person name="Chen H."/>
        </authorList>
    </citation>
    <scope>NUCLEOTIDE SEQUENCE</scope>
    <source>
        <strain evidence="2">P2K</strain>
    </source>
</reference>
<proteinExistence type="predicted"/>
<evidence type="ECO:0008006" key="4">
    <source>
        <dbReference type="Google" id="ProtNLM"/>
    </source>
</evidence>
<accession>A0ABT1QRJ5</accession>
<evidence type="ECO:0000256" key="1">
    <source>
        <dbReference type="SAM" id="SignalP"/>
    </source>
</evidence>
<dbReference type="Proteomes" id="UP001165498">
    <property type="component" value="Unassembled WGS sequence"/>
</dbReference>